<evidence type="ECO:0000256" key="1">
    <source>
        <dbReference type="SAM" id="MobiDB-lite"/>
    </source>
</evidence>
<proteinExistence type="predicted"/>
<gene>
    <name evidence="2" type="ORF">ASPCAL09035</name>
</gene>
<protein>
    <submittedName>
        <fullName evidence="2">Uncharacterized protein</fullName>
    </submittedName>
</protein>
<name>A0A0U5CRD3_ASPCI</name>
<reference evidence="3" key="1">
    <citation type="journal article" date="2016" name="Genome Announc.">
        <title>Draft genome sequences of fungus Aspergillus calidoustus.</title>
        <authorList>
            <person name="Horn F."/>
            <person name="Linde J."/>
            <person name="Mattern D.J."/>
            <person name="Walther G."/>
            <person name="Guthke R."/>
            <person name="Scherlach K."/>
            <person name="Martin K."/>
            <person name="Brakhage A.A."/>
            <person name="Petzke L."/>
            <person name="Valiante V."/>
        </authorList>
    </citation>
    <scope>NUCLEOTIDE SEQUENCE [LARGE SCALE GENOMIC DNA]</scope>
    <source>
        <strain evidence="3">SF006504</strain>
    </source>
</reference>
<keyword evidence="3" id="KW-1185">Reference proteome</keyword>
<evidence type="ECO:0000313" key="3">
    <source>
        <dbReference type="Proteomes" id="UP000054771"/>
    </source>
</evidence>
<sequence>MKRTKMATYTFTTARCFAGLLIVRRRLTTTNPPTTFARMSSHIKDVSMPAGNVGGRVSQELRYSTHPTGMPPRRTSGAASLHGRENDHFA</sequence>
<accession>A0A0U5CRD3</accession>
<organism evidence="2 3">
    <name type="scientific">Aspergillus calidoustus</name>
    <dbReference type="NCBI Taxonomy" id="454130"/>
    <lineage>
        <taxon>Eukaryota</taxon>
        <taxon>Fungi</taxon>
        <taxon>Dikarya</taxon>
        <taxon>Ascomycota</taxon>
        <taxon>Pezizomycotina</taxon>
        <taxon>Eurotiomycetes</taxon>
        <taxon>Eurotiomycetidae</taxon>
        <taxon>Eurotiales</taxon>
        <taxon>Aspergillaceae</taxon>
        <taxon>Aspergillus</taxon>
        <taxon>Aspergillus subgen. Nidulantes</taxon>
    </lineage>
</organism>
<evidence type="ECO:0000313" key="2">
    <source>
        <dbReference type="EMBL" id="CEN62400.1"/>
    </source>
</evidence>
<dbReference type="EMBL" id="CDMC01000007">
    <property type="protein sequence ID" value="CEN62400.1"/>
    <property type="molecule type" value="Genomic_DNA"/>
</dbReference>
<dbReference type="Proteomes" id="UP000054771">
    <property type="component" value="Unassembled WGS sequence"/>
</dbReference>
<feature type="region of interest" description="Disordered" evidence="1">
    <location>
        <begin position="63"/>
        <end position="90"/>
    </location>
</feature>
<dbReference type="AlphaFoldDB" id="A0A0U5CRD3"/>